<dbReference type="Pfam" id="PF02594">
    <property type="entry name" value="DUF167"/>
    <property type="match status" value="1"/>
</dbReference>
<dbReference type="KEGG" id="rml:FF011L_47310"/>
<dbReference type="PANTHER" id="PTHR13420:SF7">
    <property type="entry name" value="UPF0235 PROTEIN C15ORF40"/>
    <property type="match status" value="1"/>
</dbReference>
<dbReference type="EMBL" id="CP036262">
    <property type="protein sequence ID" value="QDS95929.1"/>
    <property type="molecule type" value="Genomic_DNA"/>
</dbReference>
<proteinExistence type="inferred from homology"/>
<dbReference type="RefSeq" id="WP_145354145.1">
    <property type="nucleotide sequence ID" value="NZ_CP036262.1"/>
</dbReference>
<organism evidence="3 4">
    <name type="scientific">Roseimaritima multifibrata</name>
    <dbReference type="NCBI Taxonomy" id="1930274"/>
    <lineage>
        <taxon>Bacteria</taxon>
        <taxon>Pseudomonadati</taxon>
        <taxon>Planctomycetota</taxon>
        <taxon>Planctomycetia</taxon>
        <taxon>Pirellulales</taxon>
        <taxon>Pirellulaceae</taxon>
        <taxon>Roseimaritima</taxon>
    </lineage>
</organism>
<keyword evidence="4" id="KW-1185">Reference proteome</keyword>
<protein>
    <recommendedName>
        <fullName evidence="2">UPF0235 protein FF011L_47310</fullName>
    </recommendedName>
</protein>
<evidence type="ECO:0000256" key="1">
    <source>
        <dbReference type="ARBA" id="ARBA00010364"/>
    </source>
</evidence>
<name>A0A517MM39_9BACT</name>
<dbReference type="NCBIfam" id="TIGR00251">
    <property type="entry name" value="DUF167 family protein"/>
    <property type="match status" value="1"/>
</dbReference>
<dbReference type="GO" id="GO:0005737">
    <property type="term" value="C:cytoplasm"/>
    <property type="evidence" value="ECO:0007669"/>
    <property type="project" value="TreeGrafter"/>
</dbReference>
<dbReference type="InterPro" id="IPR036591">
    <property type="entry name" value="YggU-like_sf"/>
</dbReference>
<comment type="similarity">
    <text evidence="1 2">Belongs to the UPF0235 family.</text>
</comment>
<sequence length="100" mass="10950">MIDYDEAEGQIYFYVHVTAKAKRPGVGGEYDSALRVAVTAPADQGKANAAVLKTLAKFFSVRRADLTLVSGQTNRRKRIGLQGMSAERFTEVLQDLDNDG</sequence>
<accession>A0A517MM39</accession>
<evidence type="ECO:0000256" key="2">
    <source>
        <dbReference type="HAMAP-Rule" id="MF_00634"/>
    </source>
</evidence>
<dbReference type="Proteomes" id="UP000320672">
    <property type="component" value="Chromosome"/>
</dbReference>
<dbReference type="AlphaFoldDB" id="A0A517MM39"/>
<dbReference type="OrthoDB" id="290224at2"/>
<dbReference type="PANTHER" id="PTHR13420">
    <property type="entry name" value="UPF0235 PROTEIN C15ORF40"/>
    <property type="match status" value="1"/>
</dbReference>
<dbReference type="HAMAP" id="MF_00634">
    <property type="entry name" value="UPF0235"/>
    <property type="match status" value="1"/>
</dbReference>
<evidence type="ECO:0000313" key="4">
    <source>
        <dbReference type="Proteomes" id="UP000320672"/>
    </source>
</evidence>
<gene>
    <name evidence="3" type="ORF">FF011L_47310</name>
</gene>
<reference evidence="3 4" key="1">
    <citation type="submission" date="2019-02" db="EMBL/GenBank/DDBJ databases">
        <title>Deep-cultivation of Planctomycetes and their phenomic and genomic characterization uncovers novel biology.</title>
        <authorList>
            <person name="Wiegand S."/>
            <person name="Jogler M."/>
            <person name="Boedeker C."/>
            <person name="Pinto D."/>
            <person name="Vollmers J."/>
            <person name="Rivas-Marin E."/>
            <person name="Kohn T."/>
            <person name="Peeters S.H."/>
            <person name="Heuer A."/>
            <person name="Rast P."/>
            <person name="Oberbeckmann S."/>
            <person name="Bunk B."/>
            <person name="Jeske O."/>
            <person name="Meyerdierks A."/>
            <person name="Storesund J.E."/>
            <person name="Kallscheuer N."/>
            <person name="Luecker S."/>
            <person name="Lage O.M."/>
            <person name="Pohl T."/>
            <person name="Merkel B.J."/>
            <person name="Hornburger P."/>
            <person name="Mueller R.-W."/>
            <person name="Bruemmer F."/>
            <person name="Labrenz M."/>
            <person name="Spormann A.M."/>
            <person name="Op den Camp H."/>
            <person name="Overmann J."/>
            <person name="Amann R."/>
            <person name="Jetten M.S.M."/>
            <person name="Mascher T."/>
            <person name="Medema M.H."/>
            <person name="Devos D.P."/>
            <person name="Kaster A.-K."/>
            <person name="Ovreas L."/>
            <person name="Rohde M."/>
            <person name="Galperin M.Y."/>
            <person name="Jogler C."/>
        </authorList>
    </citation>
    <scope>NUCLEOTIDE SEQUENCE [LARGE SCALE GENOMIC DNA]</scope>
    <source>
        <strain evidence="3 4">FF011L</strain>
    </source>
</reference>
<dbReference type="SMART" id="SM01152">
    <property type="entry name" value="DUF167"/>
    <property type="match status" value="1"/>
</dbReference>
<evidence type="ECO:0000313" key="3">
    <source>
        <dbReference type="EMBL" id="QDS95929.1"/>
    </source>
</evidence>
<dbReference type="InterPro" id="IPR003746">
    <property type="entry name" value="DUF167"/>
</dbReference>
<dbReference type="SUPFAM" id="SSF69786">
    <property type="entry name" value="YggU-like"/>
    <property type="match status" value="1"/>
</dbReference>
<dbReference type="Gene3D" id="3.30.1200.10">
    <property type="entry name" value="YggU-like"/>
    <property type="match status" value="1"/>
</dbReference>